<keyword evidence="3" id="KW-0597">Phosphoprotein</keyword>
<dbReference type="Pfam" id="PF00501">
    <property type="entry name" value="AMP-binding"/>
    <property type="match status" value="1"/>
</dbReference>
<dbReference type="SUPFAM" id="SSF52777">
    <property type="entry name" value="CoA-dependent acyltransferases"/>
    <property type="match status" value="2"/>
</dbReference>
<dbReference type="InterPro" id="IPR009081">
    <property type="entry name" value="PP-bd_ACP"/>
</dbReference>
<feature type="non-terminal residue" evidence="5">
    <location>
        <position position="679"/>
    </location>
</feature>
<evidence type="ECO:0000256" key="3">
    <source>
        <dbReference type="ARBA" id="ARBA00022553"/>
    </source>
</evidence>
<dbReference type="Pfam" id="PF00550">
    <property type="entry name" value="PP-binding"/>
    <property type="match status" value="1"/>
</dbReference>
<dbReference type="InterPro" id="IPR036736">
    <property type="entry name" value="ACP-like_sf"/>
</dbReference>
<dbReference type="EMBL" id="JBIENY010000080">
    <property type="protein sequence ID" value="MFG6294747.1"/>
    <property type="molecule type" value="Genomic_DNA"/>
</dbReference>
<feature type="domain" description="Carrier" evidence="4">
    <location>
        <begin position="16"/>
        <end position="91"/>
    </location>
</feature>
<proteinExistence type="predicted"/>
<keyword evidence="2" id="KW-0596">Phosphopantetheine</keyword>
<protein>
    <submittedName>
        <fullName evidence="5">Condensation domain-containing protein</fullName>
    </submittedName>
</protein>
<dbReference type="Proteomes" id="UP001605990">
    <property type="component" value="Unassembled WGS sequence"/>
</dbReference>
<reference evidence="5 6" key="1">
    <citation type="submission" date="2024-10" db="EMBL/GenBank/DDBJ databases">
        <title>Draft genome assembly of a novel steroid transforming actinomycete isolated from African clawed frog Xenopus laevis.</title>
        <authorList>
            <person name="Bragin E."/>
            <person name="Kollerov V."/>
            <person name="Donova M.V."/>
        </authorList>
    </citation>
    <scope>NUCLEOTIDE SEQUENCE [LARGE SCALE GENOMIC DNA]</scope>
    <source>
        <strain evidence="5 6">MTOC-St3</strain>
    </source>
</reference>
<dbReference type="InterPro" id="IPR020806">
    <property type="entry name" value="PKS_PP-bd"/>
</dbReference>
<dbReference type="Pfam" id="PF00668">
    <property type="entry name" value="Condensation"/>
    <property type="match status" value="1"/>
</dbReference>
<evidence type="ECO:0000313" key="6">
    <source>
        <dbReference type="Proteomes" id="UP001605990"/>
    </source>
</evidence>
<dbReference type="PROSITE" id="PS50075">
    <property type="entry name" value="CARRIER"/>
    <property type="match status" value="1"/>
</dbReference>
<comment type="caution">
    <text evidence="5">The sequence shown here is derived from an EMBL/GenBank/DDBJ whole genome shotgun (WGS) entry which is preliminary data.</text>
</comment>
<comment type="cofactor">
    <cofactor evidence="1">
        <name>pantetheine 4'-phosphate</name>
        <dbReference type="ChEBI" id="CHEBI:47942"/>
    </cofactor>
</comment>
<organism evidence="5 6">
    <name type="scientific">Streptomyces rochei</name>
    <name type="common">Streptomyces parvullus</name>
    <dbReference type="NCBI Taxonomy" id="1928"/>
    <lineage>
        <taxon>Bacteria</taxon>
        <taxon>Bacillati</taxon>
        <taxon>Actinomycetota</taxon>
        <taxon>Actinomycetes</taxon>
        <taxon>Kitasatosporales</taxon>
        <taxon>Streptomycetaceae</taxon>
        <taxon>Streptomyces</taxon>
        <taxon>Streptomyces rochei group</taxon>
    </lineage>
</organism>
<dbReference type="Gene3D" id="1.10.1200.10">
    <property type="entry name" value="ACP-like"/>
    <property type="match status" value="1"/>
</dbReference>
<dbReference type="InterPro" id="IPR001242">
    <property type="entry name" value="Condensation_dom"/>
</dbReference>
<dbReference type="InterPro" id="IPR023213">
    <property type="entry name" value="CAT-like_dom_sf"/>
</dbReference>
<name>A0ABW7DWR2_STRRO</name>
<dbReference type="Gene3D" id="3.40.50.980">
    <property type="match status" value="2"/>
</dbReference>
<feature type="non-terminal residue" evidence="5">
    <location>
        <position position="1"/>
    </location>
</feature>
<dbReference type="InterPro" id="IPR000873">
    <property type="entry name" value="AMP-dep_synth/lig_dom"/>
</dbReference>
<dbReference type="RefSeq" id="WP_394393029.1">
    <property type="nucleotide sequence ID" value="NZ_JBIENY010000080.1"/>
</dbReference>
<dbReference type="PANTHER" id="PTHR45527">
    <property type="entry name" value="NONRIBOSOMAL PEPTIDE SYNTHETASE"/>
    <property type="match status" value="1"/>
</dbReference>
<dbReference type="SUPFAM" id="SSF56801">
    <property type="entry name" value="Acetyl-CoA synthetase-like"/>
    <property type="match status" value="1"/>
</dbReference>
<dbReference type="SUPFAM" id="SSF47336">
    <property type="entry name" value="ACP-like"/>
    <property type="match status" value="1"/>
</dbReference>
<dbReference type="CDD" id="cd19540">
    <property type="entry name" value="LCL_NRPS-like"/>
    <property type="match status" value="1"/>
</dbReference>
<evidence type="ECO:0000313" key="5">
    <source>
        <dbReference type="EMBL" id="MFG6294747.1"/>
    </source>
</evidence>
<gene>
    <name evidence="5" type="ORF">ACGU38_05140</name>
</gene>
<accession>A0ABW7DWR2</accession>
<evidence type="ECO:0000256" key="2">
    <source>
        <dbReference type="ARBA" id="ARBA00022450"/>
    </source>
</evidence>
<sequence length="679" mass="74420">KALPAPTYTPTTTGRTPRTPREEILCTLFAEVLGVDRVTIDDNFFDLGGHSLLATRLVSRTRTALHVELSIRQLFETPTVAGLADALDTSGTVRTALTAKPRPERIPLSYAQQRLWFLHQLEGPSATYNTVLTLRLDGTLDMEALRAAIGDVVARHESLRTVFTEDEQGAYQIVLPVEAAATPFTVVDVTEEEVGARLDEAVGHRFDLAQELPARTSLFRVSEREHVLLLLIHHIASDAWSRAPLAQDLTAAYAARVRSETPAWAPLAVQYADYALWQQEILGDESDADSLAGRQLDYWKQQLADLPEQLDLPTDRPRPAVAGYSGDRIPFTVPAELHTRLTELARATNTSAFMVIQAAVAVLLTRLGAGEDIPIGTPVAGRTDDAADDLIGLFINTLVLRTDTAGDPSFRRLLDRVRDTDLAAYAHQDLPFERLVEALNPTRTLSHHPLFQVLLTFNNTDHEGALKDIAGLPGLAVTLREVQRTSSKFDLSFGFAESFDASRRPQGIEAALDFSTELLDRDSAQAIADRFLRVLEAATALPDRPIGTIDLMDAAERERVLVEWNGARTELPGTPLHELITEQAHRTPDATAVACGDTSLTYAELDARANQLARHLLEQGVGAEDFVAITLPKSLDAITSMLAVLKTGAAYLPIDPDYPTERITYILDDARPALTLTEP</sequence>
<dbReference type="SMART" id="SM00823">
    <property type="entry name" value="PKS_PP"/>
    <property type="match status" value="1"/>
</dbReference>
<dbReference type="Gene3D" id="3.30.559.10">
    <property type="entry name" value="Chloramphenicol acetyltransferase-like domain"/>
    <property type="match status" value="1"/>
</dbReference>
<evidence type="ECO:0000259" key="4">
    <source>
        <dbReference type="PROSITE" id="PS50075"/>
    </source>
</evidence>
<dbReference type="PANTHER" id="PTHR45527:SF1">
    <property type="entry name" value="FATTY ACID SYNTHASE"/>
    <property type="match status" value="1"/>
</dbReference>
<dbReference type="Gene3D" id="3.30.559.30">
    <property type="entry name" value="Nonribosomal peptide synthetase, condensation domain"/>
    <property type="match status" value="1"/>
</dbReference>
<evidence type="ECO:0000256" key="1">
    <source>
        <dbReference type="ARBA" id="ARBA00001957"/>
    </source>
</evidence>
<keyword evidence="6" id="KW-1185">Reference proteome</keyword>